<dbReference type="SMART" id="SM00637">
    <property type="entry name" value="CBD_II"/>
    <property type="match status" value="1"/>
</dbReference>
<evidence type="ECO:0000256" key="4">
    <source>
        <dbReference type="SAM" id="SignalP"/>
    </source>
</evidence>
<dbReference type="PANTHER" id="PTHR34002">
    <property type="entry name" value="BLR1656 PROTEIN"/>
    <property type="match status" value="1"/>
</dbReference>
<evidence type="ECO:0000256" key="1">
    <source>
        <dbReference type="ARBA" id="ARBA00005519"/>
    </source>
</evidence>
<dbReference type="InterPro" id="IPR013320">
    <property type="entry name" value="ConA-like_dom_sf"/>
</dbReference>
<proteinExistence type="inferred from homology"/>
<dbReference type="AlphaFoldDB" id="A0A927MBF8"/>
<dbReference type="InterPro" id="IPR008965">
    <property type="entry name" value="CBM2/CBM3_carb-bd_dom_sf"/>
</dbReference>
<dbReference type="EMBL" id="JADBEB010000001">
    <property type="protein sequence ID" value="MBE1491374.1"/>
    <property type="molecule type" value="Genomic_DNA"/>
</dbReference>
<dbReference type="GO" id="GO:0030247">
    <property type="term" value="F:polysaccharide binding"/>
    <property type="evidence" value="ECO:0007669"/>
    <property type="project" value="UniProtKB-UniRule"/>
</dbReference>
<keyword evidence="7" id="KW-1185">Reference proteome</keyword>
<comment type="similarity">
    <text evidence="1 2">Belongs to the glycosyl hydrolase 12 (cellulase H) family.</text>
</comment>
<evidence type="ECO:0000259" key="5">
    <source>
        <dbReference type="PROSITE" id="PS51173"/>
    </source>
</evidence>
<evidence type="ECO:0000256" key="2">
    <source>
        <dbReference type="RuleBase" id="RU361163"/>
    </source>
</evidence>
<sequence length="372" mass="38743">MRSTRSRGNLRRGLRAGLAAAGTLLLGVGMTAVLSGPASAATGCRVNYTANQWPGGFSANVAVTNLGDPLNGWTLAWSFSNGQTVTQGWGGEFSQSGSRVTVTNTSWNGGLGTNATVTPGFNGNWNGTNTAPTSFTLNGVACTGSPSTGQPPTSGNPSPSQPTPSQPSGAAWTSSDQWGTWTNGGYTLYNNIWGSGAGSQSIWANSYSNWGLTANHPNTGGVKSYPNATRNVNRNLSAIGSLTSSFNVTVPNGGAYASTYDIWANNHAYEIMLWMNKTGPVGPLGSLQTTASVGGHTWQIYRGSNGANEVFSFIRTSNTSSGTVDIRAVLNWIRTAGWYGDVLVGDVQFGYEITSSSGGLNFTTNSFSVSYS</sequence>
<feature type="signal peptide" evidence="4">
    <location>
        <begin position="1"/>
        <end position="40"/>
    </location>
</feature>
<dbReference type="GO" id="GO:0008810">
    <property type="term" value="F:cellulase activity"/>
    <property type="evidence" value="ECO:0007669"/>
    <property type="project" value="InterPro"/>
</dbReference>
<dbReference type="RefSeq" id="WP_192770460.1">
    <property type="nucleotide sequence ID" value="NZ_JADBEB010000001.1"/>
</dbReference>
<organism evidence="6 7">
    <name type="scientific">Plantactinospora soyae</name>
    <dbReference type="NCBI Taxonomy" id="1544732"/>
    <lineage>
        <taxon>Bacteria</taxon>
        <taxon>Bacillati</taxon>
        <taxon>Actinomycetota</taxon>
        <taxon>Actinomycetes</taxon>
        <taxon>Micromonosporales</taxon>
        <taxon>Micromonosporaceae</taxon>
        <taxon>Plantactinospora</taxon>
    </lineage>
</organism>
<dbReference type="Pfam" id="PF01670">
    <property type="entry name" value="Glyco_hydro_12"/>
    <property type="match status" value="1"/>
</dbReference>
<dbReference type="InterPro" id="IPR002594">
    <property type="entry name" value="GH12"/>
</dbReference>
<dbReference type="NCBIfam" id="NF004860">
    <property type="entry name" value="PRK06215.1"/>
    <property type="match status" value="1"/>
</dbReference>
<dbReference type="SUPFAM" id="SSF49899">
    <property type="entry name" value="Concanavalin A-like lectins/glucanases"/>
    <property type="match status" value="1"/>
</dbReference>
<dbReference type="SUPFAM" id="SSF49384">
    <property type="entry name" value="Carbohydrate-binding domain"/>
    <property type="match status" value="1"/>
</dbReference>
<feature type="region of interest" description="Disordered" evidence="3">
    <location>
        <begin position="125"/>
        <end position="176"/>
    </location>
</feature>
<protein>
    <recommendedName>
        <fullName evidence="5">CBM2 domain-containing protein</fullName>
    </recommendedName>
</protein>
<dbReference type="InterPro" id="IPR001919">
    <property type="entry name" value="CBD2"/>
</dbReference>
<dbReference type="Gene3D" id="2.60.40.290">
    <property type="match status" value="1"/>
</dbReference>
<keyword evidence="2" id="KW-0624">Polysaccharide degradation</keyword>
<dbReference type="InterPro" id="IPR012291">
    <property type="entry name" value="CBM2_carb-bd_dom_sf"/>
</dbReference>
<dbReference type="Pfam" id="PF00553">
    <property type="entry name" value="CBM_2"/>
    <property type="match status" value="1"/>
</dbReference>
<dbReference type="GO" id="GO:0000272">
    <property type="term" value="P:polysaccharide catabolic process"/>
    <property type="evidence" value="ECO:0007669"/>
    <property type="project" value="UniProtKB-KW"/>
</dbReference>
<feature type="chain" id="PRO_5037525973" description="CBM2 domain-containing protein" evidence="4">
    <location>
        <begin position="41"/>
        <end position="372"/>
    </location>
</feature>
<keyword evidence="2" id="KW-0378">Hydrolase</keyword>
<feature type="compositionally biased region" description="Low complexity" evidence="3">
    <location>
        <begin position="143"/>
        <end position="158"/>
    </location>
</feature>
<comment type="caution">
    <text evidence="6">The sequence shown here is derived from an EMBL/GenBank/DDBJ whole genome shotgun (WGS) entry which is preliminary data.</text>
</comment>
<dbReference type="Proteomes" id="UP000649753">
    <property type="component" value="Unassembled WGS sequence"/>
</dbReference>
<evidence type="ECO:0000313" key="6">
    <source>
        <dbReference type="EMBL" id="MBE1491374.1"/>
    </source>
</evidence>
<keyword evidence="2" id="KW-0119">Carbohydrate metabolism</keyword>
<name>A0A927MBF8_9ACTN</name>
<evidence type="ECO:0000256" key="3">
    <source>
        <dbReference type="SAM" id="MobiDB-lite"/>
    </source>
</evidence>
<reference evidence="6" key="1">
    <citation type="submission" date="2020-10" db="EMBL/GenBank/DDBJ databases">
        <title>Sequencing the genomes of 1000 actinobacteria strains.</title>
        <authorList>
            <person name="Klenk H.-P."/>
        </authorList>
    </citation>
    <scope>NUCLEOTIDE SEQUENCE</scope>
    <source>
        <strain evidence="6">DSM 46832</strain>
    </source>
</reference>
<dbReference type="InterPro" id="IPR013319">
    <property type="entry name" value="GH11/12"/>
</dbReference>
<evidence type="ECO:0000313" key="7">
    <source>
        <dbReference type="Proteomes" id="UP000649753"/>
    </source>
</evidence>
<dbReference type="PANTHER" id="PTHR34002:SF9">
    <property type="entry name" value="XYLOGLUCAN-SPECIFIC ENDO-BETA-1,4-GLUCANASE A"/>
    <property type="match status" value="1"/>
</dbReference>
<dbReference type="Gene3D" id="2.60.120.180">
    <property type="match status" value="1"/>
</dbReference>
<accession>A0A927MBF8</accession>
<feature type="compositionally biased region" description="Polar residues" evidence="3">
    <location>
        <begin position="125"/>
        <end position="137"/>
    </location>
</feature>
<keyword evidence="4" id="KW-0732">Signal</keyword>
<feature type="domain" description="CBM2" evidence="5">
    <location>
        <begin position="37"/>
        <end position="145"/>
    </location>
</feature>
<gene>
    <name evidence="6" type="ORF">H4W31_007012</name>
</gene>
<keyword evidence="2" id="KW-0326">Glycosidase</keyword>
<dbReference type="PROSITE" id="PS51173">
    <property type="entry name" value="CBM2"/>
    <property type="match status" value="1"/>
</dbReference>